<feature type="region of interest" description="Disordered" evidence="1">
    <location>
        <begin position="144"/>
        <end position="173"/>
    </location>
</feature>
<sequence>MSRAQDGRIAWQMKRPLLDGTTHLFFTGLELLCRLASLVPPPRANLTRFHGVFAPGAKLRPFLVPQAGAKPEPEKESPSFAAKVEEPKKERTPRLDQAGLLRRTFALDVFSCVRCGGRRQMLAYLTAPGGCALFWRTWNYPRGLRSGPRRQGPPQLARGVTEGVPQPAQPPRAALLGRPQSAALLGPCAPALSLNLASLPHIRYAALCLVSSSM</sequence>
<reference evidence="3 4" key="1">
    <citation type="submission" date="2022-11" db="EMBL/GenBank/DDBJ databases">
        <title>Minimal conservation of predation-associated metabolite biosynthetic gene clusters underscores biosynthetic potential of Myxococcota including descriptions for ten novel species: Archangium lansinium sp. nov., Myxococcus landrumus sp. nov., Nannocystis bai.</title>
        <authorList>
            <person name="Ahearne A."/>
            <person name="Stevens C."/>
            <person name="Phillips K."/>
        </authorList>
    </citation>
    <scope>NUCLEOTIDE SEQUENCE [LARGE SCALE GENOMIC DNA]</scope>
    <source>
        <strain evidence="3 4">MIWBW</strain>
    </source>
</reference>
<evidence type="ECO:0000313" key="4">
    <source>
        <dbReference type="Proteomes" id="UP001207654"/>
    </source>
</evidence>
<organism evidence="3 4">
    <name type="scientific">Archangium lansingense</name>
    <dbReference type="NCBI Taxonomy" id="2995310"/>
    <lineage>
        <taxon>Bacteria</taxon>
        <taxon>Pseudomonadati</taxon>
        <taxon>Myxococcota</taxon>
        <taxon>Myxococcia</taxon>
        <taxon>Myxococcales</taxon>
        <taxon>Cystobacterineae</taxon>
        <taxon>Archangiaceae</taxon>
        <taxon>Archangium</taxon>
    </lineage>
</organism>
<feature type="compositionally biased region" description="Basic and acidic residues" evidence="1">
    <location>
        <begin position="71"/>
        <end position="92"/>
    </location>
</feature>
<gene>
    <name evidence="3" type="ORF">OV287_14685</name>
</gene>
<evidence type="ECO:0000256" key="1">
    <source>
        <dbReference type="SAM" id="MobiDB-lite"/>
    </source>
</evidence>
<dbReference type="EMBL" id="JAPNKA010000001">
    <property type="protein sequence ID" value="MCY1075721.1"/>
    <property type="molecule type" value="Genomic_DNA"/>
</dbReference>
<protein>
    <submittedName>
        <fullName evidence="3">Transposase</fullName>
    </submittedName>
</protein>
<dbReference type="RefSeq" id="WP_267534637.1">
    <property type="nucleotide sequence ID" value="NZ_JAPNKA010000001.1"/>
</dbReference>
<dbReference type="Proteomes" id="UP001207654">
    <property type="component" value="Unassembled WGS sequence"/>
</dbReference>
<dbReference type="Pfam" id="PF04986">
    <property type="entry name" value="Y2_Tnp"/>
    <property type="match status" value="1"/>
</dbReference>
<feature type="domain" description="Transposase IS801/IS1294" evidence="2">
    <location>
        <begin position="4"/>
        <end position="54"/>
    </location>
</feature>
<proteinExistence type="predicted"/>
<comment type="caution">
    <text evidence="3">The sequence shown here is derived from an EMBL/GenBank/DDBJ whole genome shotgun (WGS) entry which is preliminary data.</text>
</comment>
<feature type="region of interest" description="Disordered" evidence="1">
    <location>
        <begin position="68"/>
        <end position="92"/>
    </location>
</feature>
<accession>A0ABT4A246</accession>
<keyword evidence="4" id="KW-1185">Reference proteome</keyword>
<evidence type="ECO:0000259" key="2">
    <source>
        <dbReference type="Pfam" id="PF04986"/>
    </source>
</evidence>
<dbReference type="InterPro" id="IPR007069">
    <property type="entry name" value="Transposase_32"/>
</dbReference>
<evidence type="ECO:0000313" key="3">
    <source>
        <dbReference type="EMBL" id="MCY1075721.1"/>
    </source>
</evidence>
<name>A0ABT4A246_9BACT</name>